<dbReference type="VEuPathDB" id="FungiDB:ASPCADRAFT_211742"/>
<name>A0A1R3R8G3_ASPC5</name>
<accession>A0A1R3R8G3</accession>
<gene>
    <name evidence="1" type="ORF">ASPCADRAFT_211742</name>
</gene>
<dbReference type="AlphaFoldDB" id="A0A1R3R8G3"/>
<reference evidence="2" key="1">
    <citation type="journal article" date="2017" name="Genome Biol.">
        <title>Comparative genomics reveals high biological diversity and specific adaptations in the industrially and medically important fungal genus Aspergillus.</title>
        <authorList>
            <person name="de Vries R.P."/>
            <person name="Riley R."/>
            <person name="Wiebenga A."/>
            <person name="Aguilar-Osorio G."/>
            <person name="Amillis S."/>
            <person name="Uchima C.A."/>
            <person name="Anderluh G."/>
            <person name="Asadollahi M."/>
            <person name="Askin M."/>
            <person name="Barry K."/>
            <person name="Battaglia E."/>
            <person name="Bayram O."/>
            <person name="Benocci T."/>
            <person name="Braus-Stromeyer S.A."/>
            <person name="Caldana C."/>
            <person name="Canovas D."/>
            <person name="Cerqueira G.C."/>
            <person name="Chen F."/>
            <person name="Chen W."/>
            <person name="Choi C."/>
            <person name="Clum A."/>
            <person name="Dos Santos R.A."/>
            <person name="Damasio A.R."/>
            <person name="Diallinas G."/>
            <person name="Emri T."/>
            <person name="Fekete E."/>
            <person name="Flipphi M."/>
            <person name="Freyberg S."/>
            <person name="Gallo A."/>
            <person name="Gournas C."/>
            <person name="Habgood R."/>
            <person name="Hainaut M."/>
            <person name="Harispe M.L."/>
            <person name="Henrissat B."/>
            <person name="Hilden K.S."/>
            <person name="Hope R."/>
            <person name="Hossain A."/>
            <person name="Karabika E."/>
            <person name="Karaffa L."/>
            <person name="Karanyi Z."/>
            <person name="Krasevec N."/>
            <person name="Kuo A."/>
            <person name="Kusch H."/>
            <person name="LaButti K."/>
            <person name="Lagendijk E.L."/>
            <person name="Lapidus A."/>
            <person name="Levasseur A."/>
            <person name="Lindquist E."/>
            <person name="Lipzen A."/>
            <person name="Logrieco A.F."/>
            <person name="MacCabe A."/>
            <person name="Maekelae M.R."/>
            <person name="Malavazi I."/>
            <person name="Melin P."/>
            <person name="Meyer V."/>
            <person name="Mielnichuk N."/>
            <person name="Miskei M."/>
            <person name="Molnar A.P."/>
            <person name="Mule G."/>
            <person name="Ngan C.Y."/>
            <person name="Orejas M."/>
            <person name="Orosz E."/>
            <person name="Ouedraogo J.P."/>
            <person name="Overkamp K.M."/>
            <person name="Park H.-S."/>
            <person name="Perrone G."/>
            <person name="Piumi F."/>
            <person name="Punt P.J."/>
            <person name="Ram A.F."/>
            <person name="Ramon A."/>
            <person name="Rauscher S."/>
            <person name="Record E."/>
            <person name="Riano-Pachon D.M."/>
            <person name="Robert V."/>
            <person name="Roehrig J."/>
            <person name="Ruller R."/>
            <person name="Salamov A."/>
            <person name="Salih N.S."/>
            <person name="Samson R.A."/>
            <person name="Sandor E."/>
            <person name="Sanguinetti M."/>
            <person name="Schuetze T."/>
            <person name="Sepcic K."/>
            <person name="Shelest E."/>
            <person name="Sherlock G."/>
            <person name="Sophianopoulou V."/>
            <person name="Squina F.M."/>
            <person name="Sun H."/>
            <person name="Susca A."/>
            <person name="Todd R.B."/>
            <person name="Tsang A."/>
            <person name="Unkles S.E."/>
            <person name="van de Wiele N."/>
            <person name="van Rossen-Uffink D."/>
            <person name="Oliveira J.V."/>
            <person name="Vesth T.C."/>
            <person name="Visser J."/>
            <person name="Yu J.-H."/>
            <person name="Zhou M."/>
            <person name="Andersen M.R."/>
            <person name="Archer D.B."/>
            <person name="Baker S.E."/>
            <person name="Benoit I."/>
            <person name="Brakhage A.A."/>
            <person name="Braus G.H."/>
            <person name="Fischer R."/>
            <person name="Frisvad J.C."/>
            <person name="Goldman G.H."/>
            <person name="Houbraken J."/>
            <person name="Oakley B."/>
            <person name="Pocsi I."/>
            <person name="Scazzocchio C."/>
            <person name="Seiboth B."/>
            <person name="vanKuyk P.A."/>
            <person name="Wortman J."/>
            <person name="Dyer P.S."/>
            <person name="Grigoriev I.V."/>
        </authorList>
    </citation>
    <scope>NUCLEOTIDE SEQUENCE [LARGE SCALE GENOMIC DNA]</scope>
    <source>
        <strain evidence="2">ITEM 5010</strain>
    </source>
</reference>
<evidence type="ECO:0000313" key="1">
    <source>
        <dbReference type="EMBL" id="OOF90785.1"/>
    </source>
</evidence>
<keyword evidence="2" id="KW-1185">Reference proteome</keyword>
<organism evidence="1 2">
    <name type="scientific">Aspergillus carbonarius (strain ITEM 5010)</name>
    <dbReference type="NCBI Taxonomy" id="602072"/>
    <lineage>
        <taxon>Eukaryota</taxon>
        <taxon>Fungi</taxon>
        <taxon>Dikarya</taxon>
        <taxon>Ascomycota</taxon>
        <taxon>Pezizomycotina</taxon>
        <taxon>Eurotiomycetes</taxon>
        <taxon>Eurotiomycetidae</taxon>
        <taxon>Eurotiales</taxon>
        <taxon>Aspergillaceae</taxon>
        <taxon>Aspergillus</taxon>
        <taxon>Aspergillus subgen. Circumdati</taxon>
    </lineage>
</organism>
<proteinExistence type="predicted"/>
<dbReference type="Proteomes" id="UP000188318">
    <property type="component" value="Unassembled WGS sequence"/>
</dbReference>
<dbReference type="EMBL" id="KV907514">
    <property type="protein sequence ID" value="OOF90785.1"/>
    <property type="molecule type" value="Genomic_DNA"/>
</dbReference>
<evidence type="ECO:0000313" key="2">
    <source>
        <dbReference type="Proteomes" id="UP000188318"/>
    </source>
</evidence>
<sequence length="67" mass="7505">MATVARTRNVTLQDSDTCMHGQRVAPAKWWTDCRPGRRMVAEEGRLAQEVKLENYGVISMGEKLPGT</sequence>
<protein>
    <submittedName>
        <fullName evidence="1">Uncharacterized protein</fullName>
    </submittedName>
</protein>